<organism evidence="1 2">
    <name type="scientific">Candidatus Magnetoglobus multicellularis str. Araruama</name>
    <dbReference type="NCBI Taxonomy" id="890399"/>
    <lineage>
        <taxon>Bacteria</taxon>
        <taxon>Pseudomonadati</taxon>
        <taxon>Thermodesulfobacteriota</taxon>
        <taxon>Desulfobacteria</taxon>
        <taxon>Desulfobacterales</taxon>
        <taxon>Desulfobacteraceae</taxon>
        <taxon>Candidatus Magnetoglobus</taxon>
    </lineage>
</organism>
<dbReference type="Proteomes" id="UP000189670">
    <property type="component" value="Unassembled WGS sequence"/>
</dbReference>
<name>A0A1V1P5C7_9BACT</name>
<evidence type="ECO:0008006" key="3">
    <source>
        <dbReference type="Google" id="ProtNLM"/>
    </source>
</evidence>
<dbReference type="AlphaFoldDB" id="A0A1V1P5C7"/>
<dbReference type="EMBL" id="ATBP01000509">
    <property type="protein sequence ID" value="ETR70004.1"/>
    <property type="molecule type" value="Genomic_DNA"/>
</dbReference>
<gene>
    <name evidence="1" type="ORF">OMM_03555</name>
</gene>
<evidence type="ECO:0000313" key="2">
    <source>
        <dbReference type="Proteomes" id="UP000189670"/>
    </source>
</evidence>
<protein>
    <recommendedName>
        <fullName evidence="3">Transposase (putative) YhgA-like domain-containing protein</fullName>
    </recommendedName>
</protein>
<proteinExistence type="predicted"/>
<comment type="caution">
    <text evidence="1">The sequence shown here is derived from an EMBL/GenBank/DDBJ whole genome shotgun (WGS) entry which is preliminary data.</text>
</comment>
<evidence type="ECO:0000313" key="1">
    <source>
        <dbReference type="EMBL" id="ETR70004.1"/>
    </source>
</evidence>
<sequence>MQSSNKSNSNPKSHDNLFKWLIRAFIDDFFAYFFPSIKVKSFRFIDKEFISRYEALKDSLKGDLFIAAEIELDNQIYEIVIHHENQSKRQPMDERVYEYHCYAWLLKRKPVWSIVFFTDDAVWRKPVSDQFWYGFDSQNQKQYHKFDVIKLKSHMSSELIQKQSLLCKLLALKANDKDTNPEELVRQIYQSVGKMKKSLSKDKLLLIEQFVSFYKKIPQKTFELIKKEVDMTGYAETISDYYIQEGEEKGVKKGRKEGEMKATLSIIDNLLYKGGIDWSFITNSTGIDQQQYDQMQQEYKQLSVSELQ</sequence>
<accession>A0A1V1P5C7</accession>
<reference evidence="2" key="1">
    <citation type="submission" date="2012-11" db="EMBL/GenBank/DDBJ databases">
        <authorList>
            <person name="Lucero-Rivera Y.E."/>
            <person name="Tovar-Ramirez D."/>
        </authorList>
    </citation>
    <scope>NUCLEOTIDE SEQUENCE [LARGE SCALE GENOMIC DNA]</scope>
    <source>
        <strain evidence="2">Araruama</strain>
    </source>
</reference>